<evidence type="ECO:0000313" key="6">
    <source>
        <dbReference type="Proteomes" id="UP001057877"/>
    </source>
</evidence>
<dbReference type="RefSeq" id="WP_258386823.1">
    <property type="nucleotide sequence ID" value="NZ_CP091430.1"/>
</dbReference>
<accession>A0ABY5SB68</accession>
<dbReference type="InterPro" id="IPR020449">
    <property type="entry name" value="Tscrpt_reg_AraC-type_HTH"/>
</dbReference>
<dbReference type="InterPro" id="IPR009057">
    <property type="entry name" value="Homeodomain-like_sf"/>
</dbReference>
<dbReference type="InterPro" id="IPR018062">
    <property type="entry name" value="HTH_AraC-typ_CS"/>
</dbReference>
<proteinExistence type="predicted"/>
<evidence type="ECO:0000256" key="1">
    <source>
        <dbReference type="ARBA" id="ARBA00023015"/>
    </source>
</evidence>
<evidence type="ECO:0000256" key="3">
    <source>
        <dbReference type="ARBA" id="ARBA00023163"/>
    </source>
</evidence>
<protein>
    <submittedName>
        <fullName evidence="5">AraC family transcriptional regulator</fullName>
    </submittedName>
</protein>
<dbReference type="InterPro" id="IPR014710">
    <property type="entry name" value="RmlC-like_jellyroll"/>
</dbReference>
<dbReference type="PANTHER" id="PTHR43280">
    <property type="entry name" value="ARAC-FAMILY TRANSCRIPTIONAL REGULATOR"/>
    <property type="match status" value="1"/>
</dbReference>
<keyword evidence="6" id="KW-1185">Reference proteome</keyword>
<keyword evidence="3" id="KW-0804">Transcription</keyword>
<name>A0ABY5SB68_9BACL</name>
<evidence type="ECO:0000256" key="2">
    <source>
        <dbReference type="ARBA" id="ARBA00023125"/>
    </source>
</evidence>
<dbReference type="Proteomes" id="UP001057877">
    <property type="component" value="Chromosome"/>
</dbReference>
<dbReference type="Gene3D" id="1.10.10.60">
    <property type="entry name" value="Homeodomain-like"/>
    <property type="match status" value="2"/>
</dbReference>
<organism evidence="5 6">
    <name type="scientific">Paenibacillus spongiae</name>
    <dbReference type="NCBI Taxonomy" id="2909671"/>
    <lineage>
        <taxon>Bacteria</taxon>
        <taxon>Bacillati</taxon>
        <taxon>Bacillota</taxon>
        <taxon>Bacilli</taxon>
        <taxon>Bacillales</taxon>
        <taxon>Paenibacillaceae</taxon>
        <taxon>Paenibacillus</taxon>
    </lineage>
</organism>
<dbReference type="PRINTS" id="PR00032">
    <property type="entry name" value="HTHARAC"/>
</dbReference>
<dbReference type="Gene3D" id="2.60.120.10">
    <property type="entry name" value="Jelly Rolls"/>
    <property type="match status" value="1"/>
</dbReference>
<dbReference type="InterPro" id="IPR037923">
    <property type="entry name" value="HTH-like"/>
</dbReference>
<dbReference type="EMBL" id="CP091430">
    <property type="protein sequence ID" value="UVI30758.1"/>
    <property type="molecule type" value="Genomic_DNA"/>
</dbReference>
<evidence type="ECO:0000313" key="5">
    <source>
        <dbReference type="EMBL" id="UVI30758.1"/>
    </source>
</evidence>
<dbReference type="InterPro" id="IPR003313">
    <property type="entry name" value="AraC-bd"/>
</dbReference>
<dbReference type="SUPFAM" id="SSF51215">
    <property type="entry name" value="Regulatory protein AraC"/>
    <property type="match status" value="1"/>
</dbReference>
<keyword evidence="2" id="KW-0238">DNA-binding</keyword>
<dbReference type="SUPFAM" id="SSF46689">
    <property type="entry name" value="Homeodomain-like"/>
    <property type="match status" value="2"/>
</dbReference>
<feature type="domain" description="HTH araC/xylS-type" evidence="4">
    <location>
        <begin position="194"/>
        <end position="292"/>
    </location>
</feature>
<dbReference type="Pfam" id="PF12833">
    <property type="entry name" value="HTH_18"/>
    <property type="match status" value="1"/>
</dbReference>
<dbReference type="PROSITE" id="PS00041">
    <property type="entry name" value="HTH_ARAC_FAMILY_1"/>
    <property type="match status" value="1"/>
</dbReference>
<dbReference type="Pfam" id="PF02311">
    <property type="entry name" value="AraC_binding"/>
    <property type="match status" value="1"/>
</dbReference>
<dbReference type="SMART" id="SM00342">
    <property type="entry name" value="HTH_ARAC"/>
    <property type="match status" value="1"/>
</dbReference>
<dbReference type="PROSITE" id="PS01124">
    <property type="entry name" value="HTH_ARAC_FAMILY_2"/>
    <property type="match status" value="1"/>
</dbReference>
<keyword evidence="1" id="KW-0805">Transcription regulation</keyword>
<gene>
    <name evidence="5" type="ORF">L1F29_02430</name>
</gene>
<dbReference type="InterPro" id="IPR018060">
    <property type="entry name" value="HTH_AraC"/>
</dbReference>
<sequence length="297" mass="34604">MPSYTELNNMKRTSLEQTIVINKIITMFYAEREKDYEFHGEFHDFWEFLYVDKGEIVVTADDTVHSLSQGSIIFHKPNEFHRFHAAKGTAPNFIVMTFDCDSQAMRRFDGQIIRLEDEERNLLAQIIAEGQNAFHYPFDHPLRRREDAPVGSEQVMQNYLEIFLIRLLRRNVFRDAPKGLSTIAREKRRDELTQQIIAYMEANVGQNLTVAGIADHFHISRTQVTEIFKDNTGHSMKEYFNKLKMERAKRYIREKTGSLTEIADMLGFSSIHAFSGTFKKWTGMSPSEYARSVIARV</sequence>
<dbReference type="PANTHER" id="PTHR43280:SF2">
    <property type="entry name" value="HTH-TYPE TRANSCRIPTIONAL REGULATOR EXSA"/>
    <property type="match status" value="1"/>
</dbReference>
<evidence type="ECO:0000259" key="4">
    <source>
        <dbReference type="PROSITE" id="PS01124"/>
    </source>
</evidence>
<reference evidence="5" key="1">
    <citation type="submission" date="2022-01" db="EMBL/GenBank/DDBJ databases">
        <title>Paenibacillus spongiae sp. nov., isolated from marine sponge.</title>
        <authorList>
            <person name="Li Z."/>
            <person name="Zhang M."/>
        </authorList>
    </citation>
    <scope>NUCLEOTIDE SEQUENCE</scope>
    <source>
        <strain evidence="5">PHS-Z3</strain>
    </source>
</reference>